<keyword evidence="17" id="KW-1185">Reference proteome</keyword>
<evidence type="ECO:0000256" key="12">
    <source>
        <dbReference type="SAM" id="Phobius"/>
    </source>
</evidence>
<dbReference type="eggNOG" id="COG1264">
    <property type="taxonomic scope" value="Bacteria"/>
</dbReference>
<evidence type="ECO:0000256" key="7">
    <source>
        <dbReference type="ARBA" id="ARBA00022692"/>
    </source>
</evidence>
<evidence type="ECO:0000256" key="4">
    <source>
        <dbReference type="ARBA" id="ARBA00022597"/>
    </source>
</evidence>
<keyword evidence="5" id="KW-0808">Transferase</keyword>
<dbReference type="InterPro" id="IPR001996">
    <property type="entry name" value="PTS_IIB_1"/>
</dbReference>
<keyword evidence="3" id="KW-1003">Cell membrane</keyword>
<dbReference type="PROSITE" id="PS51093">
    <property type="entry name" value="PTS_EIIA_TYPE_1"/>
    <property type="match status" value="1"/>
</dbReference>
<keyword evidence="9 12" id="KW-1133">Transmembrane helix</keyword>
<dbReference type="STRING" id="1276246.SCULI_v1c06640"/>
<dbReference type="GO" id="GO:0090563">
    <property type="term" value="F:protein-phosphocysteine-sugar phosphotransferase activity"/>
    <property type="evidence" value="ECO:0007669"/>
    <property type="project" value="TreeGrafter"/>
</dbReference>
<dbReference type="KEGG" id="scq:SCULI_v1c06640"/>
<keyword evidence="6" id="KW-0598">Phosphotransferase system</keyword>
<dbReference type="InterPro" id="IPR011055">
    <property type="entry name" value="Dup_hybrid_motif"/>
</dbReference>
<evidence type="ECO:0000256" key="8">
    <source>
        <dbReference type="ARBA" id="ARBA00022777"/>
    </source>
</evidence>
<comment type="subcellular location">
    <subcellularLocation>
        <location evidence="1">Cell membrane</location>
        <topology evidence="1">Multi-pass membrane protein</topology>
    </subcellularLocation>
</comment>
<feature type="transmembrane region" description="Helical" evidence="12">
    <location>
        <begin position="276"/>
        <end position="297"/>
    </location>
</feature>
<feature type="transmembrane region" description="Helical" evidence="12">
    <location>
        <begin position="323"/>
        <end position="345"/>
    </location>
</feature>
<feature type="domain" description="PTS EIIA type-1" evidence="13">
    <location>
        <begin position="21"/>
        <end position="127"/>
    </location>
</feature>
<dbReference type="EMBL" id="CP006681">
    <property type="protein sequence ID" value="AHI53005.1"/>
    <property type="molecule type" value="Genomic_DNA"/>
</dbReference>
<evidence type="ECO:0000313" key="16">
    <source>
        <dbReference type="EMBL" id="AHI53005.1"/>
    </source>
</evidence>
<evidence type="ECO:0000313" key="17">
    <source>
        <dbReference type="Proteomes" id="UP000019267"/>
    </source>
</evidence>
<dbReference type="GO" id="GO:0008982">
    <property type="term" value="F:protein-N(PI)-phosphohistidine-sugar phosphotransferase activity"/>
    <property type="evidence" value="ECO:0007669"/>
    <property type="project" value="InterPro"/>
</dbReference>
<dbReference type="eggNOG" id="COG1263">
    <property type="taxonomic scope" value="Bacteria"/>
</dbReference>
<dbReference type="PATRIC" id="fig|1276246.3.peg.663"/>
<feature type="domain" description="PTS EIIB type-1" evidence="14">
    <location>
        <begin position="173"/>
        <end position="255"/>
    </location>
</feature>
<keyword evidence="7 12" id="KW-0812">Transmembrane</keyword>
<feature type="domain" description="PTS EIIC type-1" evidence="15">
    <location>
        <begin position="271"/>
        <end position="642"/>
    </location>
</feature>
<feature type="transmembrane region" description="Helical" evidence="12">
    <location>
        <begin position="389"/>
        <end position="408"/>
    </location>
</feature>
<dbReference type="GO" id="GO:0005886">
    <property type="term" value="C:plasma membrane"/>
    <property type="evidence" value="ECO:0007669"/>
    <property type="project" value="UniProtKB-SubCell"/>
</dbReference>
<organism evidence="16 17">
    <name type="scientific">Spiroplasma culicicola AES-1</name>
    <dbReference type="NCBI Taxonomy" id="1276246"/>
    <lineage>
        <taxon>Bacteria</taxon>
        <taxon>Bacillati</taxon>
        <taxon>Mycoplasmatota</taxon>
        <taxon>Mollicutes</taxon>
        <taxon>Entomoplasmatales</taxon>
        <taxon>Spiroplasmataceae</taxon>
        <taxon>Spiroplasma</taxon>
    </lineage>
</organism>
<dbReference type="OrthoDB" id="400707at2"/>
<dbReference type="PROSITE" id="PS01035">
    <property type="entry name" value="PTS_EIIB_TYPE_1_CYS"/>
    <property type="match status" value="1"/>
</dbReference>
<evidence type="ECO:0000256" key="6">
    <source>
        <dbReference type="ARBA" id="ARBA00022683"/>
    </source>
</evidence>
<dbReference type="InterPro" id="IPR018113">
    <property type="entry name" value="PTrfase_EIIB_Cys"/>
</dbReference>
<feature type="transmembrane region" description="Helical" evidence="12">
    <location>
        <begin position="503"/>
        <end position="525"/>
    </location>
</feature>
<dbReference type="Gene3D" id="2.70.70.10">
    <property type="entry name" value="Glucose Permease (Domain IIA)"/>
    <property type="match status" value="1"/>
</dbReference>
<evidence type="ECO:0000259" key="15">
    <source>
        <dbReference type="PROSITE" id="PS51103"/>
    </source>
</evidence>
<evidence type="ECO:0000256" key="5">
    <source>
        <dbReference type="ARBA" id="ARBA00022679"/>
    </source>
</evidence>
<dbReference type="SUPFAM" id="SSF55604">
    <property type="entry name" value="Glucose permease domain IIB"/>
    <property type="match status" value="1"/>
</dbReference>
<dbReference type="GO" id="GO:0009401">
    <property type="term" value="P:phosphoenolpyruvate-dependent sugar phosphotransferase system"/>
    <property type="evidence" value="ECO:0007669"/>
    <property type="project" value="UniProtKB-KW"/>
</dbReference>
<protein>
    <submittedName>
        <fullName evidence="16">PTS system IIB component</fullName>
    </submittedName>
</protein>
<feature type="transmembrane region" description="Helical" evidence="12">
    <location>
        <begin position="428"/>
        <end position="446"/>
    </location>
</feature>
<dbReference type="HOGENOM" id="CLU_012312_10_0_14"/>
<evidence type="ECO:0000256" key="3">
    <source>
        <dbReference type="ARBA" id="ARBA00022475"/>
    </source>
</evidence>
<feature type="transmembrane region" description="Helical" evidence="12">
    <location>
        <begin position="561"/>
        <end position="580"/>
    </location>
</feature>
<dbReference type="Pfam" id="PF00367">
    <property type="entry name" value="PTS_EIIB"/>
    <property type="match status" value="1"/>
</dbReference>
<dbReference type="RefSeq" id="WP_025363237.1">
    <property type="nucleotide sequence ID" value="NZ_CP006681.1"/>
</dbReference>
<keyword evidence="2" id="KW-0813">Transport</keyword>
<feature type="active site" description="Phosphocysteine intermediate; for EIIB activity" evidence="11">
    <location>
        <position position="195"/>
    </location>
</feature>
<dbReference type="InterPro" id="IPR001127">
    <property type="entry name" value="PTS_EIIA_1_perm"/>
</dbReference>
<evidence type="ECO:0000256" key="1">
    <source>
        <dbReference type="ARBA" id="ARBA00004651"/>
    </source>
</evidence>
<evidence type="ECO:0000259" key="13">
    <source>
        <dbReference type="PROSITE" id="PS51093"/>
    </source>
</evidence>
<dbReference type="Proteomes" id="UP000019267">
    <property type="component" value="Chromosome"/>
</dbReference>
<dbReference type="InterPro" id="IPR013013">
    <property type="entry name" value="PTS_EIIC_1"/>
</dbReference>
<dbReference type="Gene3D" id="3.30.1360.60">
    <property type="entry name" value="Glucose permease domain IIB"/>
    <property type="match status" value="1"/>
</dbReference>
<dbReference type="SUPFAM" id="SSF51261">
    <property type="entry name" value="Duplicated hybrid motif"/>
    <property type="match status" value="1"/>
</dbReference>
<dbReference type="Pfam" id="PF02378">
    <property type="entry name" value="PTS_EIIC"/>
    <property type="match status" value="1"/>
</dbReference>
<evidence type="ECO:0000256" key="11">
    <source>
        <dbReference type="PROSITE-ProRule" id="PRU00421"/>
    </source>
</evidence>
<dbReference type="Pfam" id="PF00358">
    <property type="entry name" value="PTS_EIIA_1"/>
    <property type="match status" value="1"/>
</dbReference>
<feature type="transmembrane region" description="Helical" evidence="12">
    <location>
        <begin position="352"/>
        <end position="369"/>
    </location>
</feature>
<evidence type="ECO:0000259" key="14">
    <source>
        <dbReference type="PROSITE" id="PS51098"/>
    </source>
</evidence>
<gene>
    <name evidence="16" type="ORF">SCULI_v1c06640</name>
</gene>
<proteinExistence type="predicted"/>
<dbReference type="PROSITE" id="PS51103">
    <property type="entry name" value="PTS_EIIC_TYPE_1"/>
    <property type="match status" value="1"/>
</dbReference>
<dbReference type="InterPro" id="IPR003352">
    <property type="entry name" value="PTS_EIIC"/>
</dbReference>
<dbReference type="InterPro" id="IPR036878">
    <property type="entry name" value="Glu_permease_IIB"/>
</dbReference>
<dbReference type="GO" id="GO:0016301">
    <property type="term" value="F:kinase activity"/>
    <property type="evidence" value="ECO:0007669"/>
    <property type="project" value="UniProtKB-KW"/>
</dbReference>
<evidence type="ECO:0000256" key="10">
    <source>
        <dbReference type="ARBA" id="ARBA00023136"/>
    </source>
</evidence>
<sequence>MSYKIYAPCDGVVKPIKELNDGVFSAGLLGKGISFTPSENDFYAIVENATLAQIFETKHAYFFKIKGLENPVLMHIGIDTVTLNGEPFTVHQKENSNVDLNTKIVSVNLQDIKKANCLTETPIVFECDNKFDIKILKTGSVKKGEPLFEIYESAQENINTDENKPVKFIGKYDSIAQEIYKYVGTNTNYRTYRNCMTRLRFTIKNKEEVDLEAIKKISIVKGTNWSDNELQIIIGGEVYKVKDALDNYLANKDSFKTNNIKRDGFKTEVLNLVKGIILPMLPVMMAASILQALYTLLSDQVFNVFPSINLSEHSIADYSWFNVMLYIIAYPGTNFIGIFFIYCTIKYLNGNTVIGLLIGVTIISPYLFGQPVFEWWTIKIGDVSSVIGIKPYPTSVIPMICAGLVYVYFDKWVKTWMPTSVDIVFRHFLSVLVTCALTFMIMGNILGLFEALIGYIISLLNWVPFGLSTALFALVWQPLVLTGTHAAVWNAIAIPAFDGVTSVPILFGPVFGVFGQYGAAIGIAIKTKNANTRSAALGALPAATFGITEPLIFGSTLRNGLPFLLGCIGASVGGLVYTGMFNGDWFMPNAQGIFSFLSVGKETSQYIGWAVALLAIIGTSILLNILFFNERPNEIKATNKLNKKLIKTVAKLSQKSFKEIELELSNNLSKLDEILNQQLKPNIKVYELNVRKSISDAIKLNAKVSGLNNQKEKLAEKSNHLYELNKIEAMKKVNLKFKELTQGNKLEILEKKAYQSQILSNESINNLNKIQFKYMENVDEIINIVVSKTNEIKINNFKNNYFNVIHSLDIGYEITEKHKEIFTNKLLKQEEKNEKVRVS</sequence>
<keyword evidence="10 12" id="KW-0472">Membrane</keyword>
<dbReference type="InterPro" id="IPR050558">
    <property type="entry name" value="PTS_Sugar-Specific_Components"/>
</dbReference>
<feature type="transmembrane region" description="Helical" evidence="12">
    <location>
        <begin position="606"/>
        <end position="628"/>
    </location>
</feature>
<keyword evidence="4" id="KW-0762">Sugar transport</keyword>
<evidence type="ECO:0000256" key="9">
    <source>
        <dbReference type="ARBA" id="ARBA00022989"/>
    </source>
</evidence>
<reference evidence="16 17" key="1">
    <citation type="journal article" date="2014" name="Genome Biol. Evol.">
        <title>Molecular evolution of the substrate utilization strategies and putative virulence factors in mosquito-associated Spiroplasma species.</title>
        <authorList>
            <person name="Chang T.H."/>
            <person name="Lo W.S."/>
            <person name="Ku C."/>
            <person name="Chen L.L."/>
            <person name="Kuo C.H."/>
        </authorList>
    </citation>
    <scope>NUCLEOTIDE SEQUENCE [LARGE SCALE GENOMIC DNA]</scope>
    <source>
        <strain evidence="16">AES-1</strain>
    </source>
</reference>
<dbReference type="AlphaFoldDB" id="W6A7Z2"/>
<dbReference type="PANTHER" id="PTHR30175">
    <property type="entry name" value="PHOSPHOTRANSFERASE SYSTEM TRANSPORT PROTEIN"/>
    <property type="match status" value="1"/>
</dbReference>
<accession>W6A7Z2</accession>
<dbReference type="PROSITE" id="PS51098">
    <property type="entry name" value="PTS_EIIB_TYPE_1"/>
    <property type="match status" value="1"/>
</dbReference>
<dbReference type="PANTHER" id="PTHR30175:SF1">
    <property type="entry name" value="PTS SYSTEM ARBUTIN-, CELLOBIOSE-, AND SALICIN-SPECIFIC EIIBC COMPONENT-RELATED"/>
    <property type="match status" value="1"/>
</dbReference>
<feature type="transmembrane region" description="Helical" evidence="12">
    <location>
        <begin position="452"/>
        <end position="472"/>
    </location>
</feature>
<evidence type="ECO:0000256" key="2">
    <source>
        <dbReference type="ARBA" id="ARBA00022448"/>
    </source>
</evidence>
<keyword evidence="8" id="KW-0418">Kinase</keyword>
<name>W6A7Z2_9MOLU</name>
<dbReference type="eggNOG" id="COG2190">
    <property type="taxonomic scope" value="Bacteria"/>
</dbReference>